<feature type="region of interest" description="Disordered" evidence="1">
    <location>
        <begin position="1"/>
        <end position="65"/>
    </location>
</feature>
<evidence type="ECO:0000256" key="1">
    <source>
        <dbReference type="SAM" id="MobiDB-lite"/>
    </source>
</evidence>
<proteinExistence type="evidence at transcript level"/>
<name>A0A023G6G6_AMBTT</name>
<reference evidence="2" key="1">
    <citation type="submission" date="2014-03" db="EMBL/GenBank/DDBJ databases">
        <title>The sialotranscriptome of Amblyomma triste, Amblyomma parvum and Amblyomma cajennense ticks, uncovered by 454-based RNA-seq.</title>
        <authorList>
            <person name="Garcia G.R."/>
            <person name="Gardinassi L.G."/>
            <person name="Ribeiro J.M."/>
            <person name="Anatriello E."/>
            <person name="Ferreira B.R."/>
            <person name="Moreira H.N."/>
            <person name="Mafra C."/>
            <person name="Olegario M.M."/>
            <person name="Szabo P.J."/>
            <person name="Miranda-Santos I.K."/>
            <person name="Maruyama S.R."/>
        </authorList>
    </citation>
    <scope>NUCLEOTIDE SEQUENCE</scope>
    <source>
        <strain evidence="2">Mato Grasso do Sul</strain>
        <tissue evidence="2">Salivary glands</tissue>
    </source>
</reference>
<organism evidence="2">
    <name type="scientific">Amblyomma triste</name>
    <name type="common">Neotropical tick</name>
    <dbReference type="NCBI Taxonomy" id="251400"/>
    <lineage>
        <taxon>Eukaryota</taxon>
        <taxon>Metazoa</taxon>
        <taxon>Ecdysozoa</taxon>
        <taxon>Arthropoda</taxon>
        <taxon>Chelicerata</taxon>
        <taxon>Arachnida</taxon>
        <taxon>Acari</taxon>
        <taxon>Parasitiformes</taxon>
        <taxon>Ixodida</taxon>
        <taxon>Ixodoidea</taxon>
        <taxon>Ixodidae</taxon>
        <taxon>Amblyomminae</taxon>
        <taxon>Amblyomma</taxon>
    </lineage>
</organism>
<accession>A0A023G6G6</accession>
<dbReference type="EMBL" id="GBBM01005577">
    <property type="protein sequence ID" value="JAC29841.1"/>
    <property type="molecule type" value="mRNA"/>
</dbReference>
<dbReference type="AlphaFoldDB" id="A0A023G6G6"/>
<protein>
    <submittedName>
        <fullName evidence="2">Uncharacterized protein</fullName>
    </submittedName>
</protein>
<sequence length="218" mass="24535">MDVEEVEPNRSDTTSQRVRNSMGVEEVEHNRSDATSQRVVRNSTSMDVEEDQHNKDSPGPSKTADGCLDAGKEVYQNEKALFEVVDGQVLIGPQLWMPAGKWAYITHLSSDAKCVQEVARHLWTLDQAAERSLTGQRCRSFQTLGPKRAATPEKVEAVENCLEKFVDLHSAPGAPKVHRVTAVRQHLRRFFAETARTRERARHSAARRLSVRADVQYT</sequence>
<dbReference type="Gene3D" id="1.10.10.2590">
    <property type="entry name" value="BEN domain"/>
    <property type="match status" value="1"/>
</dbReference>
<feature type="compositionally biased region" description="Polar residues" evidence="1">
    <location>
        <begin position="33"/>
        <end position="46"/>
    </location>
</feature>
<evidence type="ECO:0000313" key="2">
    <source>
        <dbReference type="EMBL" id="JAC29841.1"/>
    </source>
</evidence>